<comment type="caution">
    <text evidence="3">The sequence shown here is derived from an EMBL/GenBank/DDBJ whole genome shotgun (WGS) entry which is preliminary data.</text>
</comment>
<dbReference type="InterPro" id="IPR011765">
    <property type="entry name" value="Pept_M16_N"/>
</dbReference>
<proteinExistence type="predicted"/>
<name>A0ABQ1VW20_9BACL</name>
<accession>A0ABQ1VW20</accession>
<gene>
    <name evidence="3" type="ORF">GCM10010913_21110</name>
</gene>
<keyword evidence="1" id="KW-0732">Signal</keyword>
<protein>
    <submittedName>
        <fullName evidence="3">Peptidase M16</fullName>
    </submittedName>
</protein>
<dbReference type="Pfam" id="PF00675">
    <property type="entry name" value="Peptidase_M16"/>
    <property type="match status" value="1"/>
</dbReference>
<dbReference type="Gene3D" id="3.30.830.10">
    <property type="entry name" value="Metalloenzyme, LuxS/M16 peptidase-like"/>
    <property type="match status" value="4"/>
</dbReference>
<feature type="domain" description="Peptidase M16C associated" evidence="2">
    <location>
        <begin position="498"/>
        <end position="735"/>
    </location>
</feature>
<evidence type="ECO:0000259" key="2">
    <source>
        <dbReference type="SMART" id="SM01264"/>
    </source>
</evidence>
<sequence>MKITLKSCFSKRSCAILLSASLTLSASSSVLAAVSNEGSPGAVVETVTPLSPTFDHNIAGIDIAKYGFTFVKKQQLNEQQTAYLLRHSSGAQVFYFDNNSEDMSFSIGFKTPPEDDKGANHVLEHALLCGSEKYPSRNIQISLKGNSVASLLNAMTSDDYTMYPFTTRNKRDFQNLADVYINALLKPMLLHEKNIFLQQGVRQEIKNGQVQYNGIVYNEIKGRMNKGGEASQFLMEQLYNSLYGRTSLSFTSGGTLEGLEQLTYEDVLKVYRQFYKPSNALIYLSGNQDLNWTLGTLDSYLSKYKPEPNEDISFDDMPNIPSGTIYTALPGENKPDSYGVGLLFSGPSMKDPKAVAAMDIISSLTSEKVSKVYPSLLTVIGNERGILTQGILFPDIATAEKEKVITDYMQTLRGFAGNGFNREELISQMDQSNEYSSYSSDLSNITNVMDGFTYADNPLLYLDKAAYYNEFKKPEGQSYLQSIVKRYFLDNPYKSTVIAGDNSQNKPSAKKKAPEKQYSKAELAAIQQQSEAFEKWLTTPESAEVLQATPRLKLEDFKQSSLNFDATKETIDQMVYTHTNFDMKGEFSILLGFDQSVLETSQAVEAKLLVDIYNQVLQQRNIKGISFFSTTYGKYNNNAEYHPTLNVIIHGKETELEDLLEQLDTVVNDSSFLNSGKLEDYLKGIEQNVHYNVVDEAFIYDYAIASQSAANRYNTLASGPIGSGSLSYLHYLREVNSSKDKQKAALEKISAIRDKVFNRNGLVIDVSGSSSFYKQARESMQPVLAKLNSKVYPKPTIQLPAVPNSLAIVDQSRSENVATVMQVGNLADSSIAYSGKLRVLAKYLETYYLMPMMRDAGAYAGSMQINEDNSVLLNAARTPDIPATLQVFNGLGKFLRESKLTELELENIIITTVNDFDLNTSTENGGVQGIGASMYYKQYSKADLKRERQEILSTTLDDLKSYAPALEQLTSEKKIFIQSNQTMIDNSGIKFESIIDLNSMR</sequence>
<dbReference type="Pfam" id="PF05193">
    <property type="entry name" value="Peptidase_M16_C"/>
    <property type="match status" value="1"/>
</dbReference>
<dbReference type="Pfam" id="PF22516">
    <property type="entry name" value="PreP_C"/>
    <property type="match status" value="1"/>
</dbReference>
<dbReference type="PANTHER" id="PTHR43016">
    <property type="entry name" value="PRESEQUENCE PROTEASE"/>
    <property type="match status" value="1"/>
</dbReference>
<dbReference type="SMART" id="SM01264">
    <property type="entry name" value="M16C_associated"/>
    <property type="match status" value="1"/>
</dbReference>
<organism evidence="3 4">
    <name type="scientific">Paenibacillus aceti</name>
    <dbReference type="NCBI Taxonomy" id="1820010"/>
    <lineage>
        <taxon>Bacteria</taxon>
        <taxon>Bacillati</taxon>
        <taxon>Bacillota</taxon>
        <taxon>Bacilli</taxon>
        <taxon>Bacillales</taxon>
        <taxon>Paenibacillaceae</taxon>
        <taxon>Paenibacillus</taxon>
    </lineage>
</organism>
<evidence type="ECO:0000256" key="1">
    <source>
        <dbReference type="SAM" id="SignalP"/>
    </source>
</evidence>
<reference evidence="4" key="1">
    <citation type="journal article" date="2019" name="Int. J. Syst. Evol. Microbiol.">
        <title>The Global Catalogue of Microorganisms (GCM) 10K type strain sequencing project: providing services to taxonomists for standard genome sequencing and annotation.</title>
        <authorList>
            <consortium name="The Broad Institute Genomics Platform"/>
            <consortium name="The Broad Institute Genome Sequencing Center for Infectious Disease"/>
            <person name="Wu L."/>
            <person name="Ma J."/>
        </authorList>
    </citation>
    <scope>NUCLEOTIDE SEQUENCE [LARGE SCALE GENOMIC DNA]</scope>
    <source>
        <strain evidence="4">CGMCC 1.15420</strain>
    </source>
</reference>
<dbReference type="PANTHER" id="PTHR43016:SF13">
    <property type="entry name" value="PRESEQUENCE PROTEASE, MITOCHONDRIAL"/>
    <property type="match status" value="1"/>
</dbReference>
<evidence type="ECO:0000313" key="3">
    <source>
        <dbReference type="EMBL" id="GGF99109.1"/>
    </source>
</evidence>
<dbReference type="Proteomes" id="UP000608420">
    <property type="component" value="Unassembled WGS sequence"/>
</dbReference>
<dbReference type="InterPro" id="IPR007863">
    <property type="entry name" value="Peptidase_M16_C"/>
</dbReference>
<feature type="chain" id="PRO_5047045044" evidence="1">
    <location>
        <begin position="33"/>
        <end position="1001"/>
    </location>
</feature>
<keyword evidence="4" id="KW-1185">Reference proteome</keyword>
<dbReference type="EMBL" id="BMIW01000013">
    <property type="protein sequence ID" value="GGF99109.1"/>
    <property type="molecule type" value="Genomic_DNA"/>
</dbReference>
<dbReference type="InterPro" id="IPR055130">
    <property type="entry name" value="PreP_C"/>
</dbReference>
<dbReference type="RefSeq" id="WP_120464625.1">
    <property type="nucleotide sequence ID" value="NZ_BMIW01000013.1"/>
</dbReference>
<dbReference type="InterPro" id="IPR013578">
    <property type="entry name" value="Peptidase_M16C_assoc"/>
</dbReference>
<evidence type="ECO:0000313" key="4">
    <source>
        <dbReference type="Proteomes" id="UP000608420"/>
    </source>
</evidence>
<dbReference type="SUPFAM" id="SSF63411">
    <property type="entry name" value="LuxS/MPP-like metallohydrolase"/>
    <property type="match status" value="4"/>
</dbReference>
<dbReference type="InterPro" id="IPR011249">
    <property type="entry name" value="Metalloenz_LuxS/M16"/>
</dbReference>
<feature type="signal peptide" evidence="1">
    <location>
        <begin position="1"/>
        <end position="32"/>
    </location>
</feature>